<dbReference type="GO" id="GO:0003711">
    <property type="term" value="F:transcription elongation factor activity"/>
    <property type="evidence" value="ECO:0007669"/>
    <property type="project" value="InterPro"/>
</dbReference>
<protein>
    <recommendedName>
        <fullName evidence="8">DNA-directed RNA polymerase II subunit GRINL1A</fullName>
    </recommendedName>
    <alternativeName>
        <fullName evidence="10">DNA-directed RNA polymerase II subunit M</fullName>
    </alternativeName>
    <alternativeName>
        <fullName evidence="9">Glutamate receptor-like protein 1A</fullName>
    </alternativeName>
</protein>
<evidence type="ECO:0000256" key="11">
    <source>
        <dbReference type="SAM" id="Coils"/>
    </source>
</evidence>
<dbReference type="InterPro" id="IPR026213">
    <property type="entry name" value="GRINL1"/>
</dbReference>
<dbReference type="GO" id="GO:0031674">
    <property type="term" value="C:I band"/>
    <property type="evidence" value="ECO:0007669"/>
    <property type="project" value="TreeGrafter"/>
</dbReference>
<accession>A0A5E4B762</accession>
<comment type="subcellular location">
    <subcellularLocation>
        <location evidence="1">Nucleus</location>
    </subcellularLocation>
</comment>
<keyword evidence="5 11" id="KW-0175">Coiled coil</keyword>
<evidence type="ECO:0000256" key="12">
    <source>
        <dbReference type="SAM" id="MobiDB-lite"/>
    </source>
</evidence>
<evidence type="ECO:0000256" key="3">
    <source>
        <dbReference type="ARBA" id="ARBA00022478"/>
    </source>
</evidence>
<feature type="region of interest" description="Disordered" evidence="12">
    <location>
        <begin position="340"/>
        <end position="370"/>
    </location>
</feature>
<evidence type="ECO:0000256" key="9">
    <source>
        <dbReference type="ARBA" id="ARBA00029649"/>
    </source>
</evidence>
<evidence type="ECO:0000313" key="13">
    <source>
        <dbReference type="EMBL" id="VTJ65563.1"/>
    </source>
</evidence>
<keyword evidence="6" id="KW-0804">Transcription</keyword>
<organism evidence="13 14">
    <name type="scientific">Marmota monax</name>
    <name type="common">Woodchuck</name>
    <dbReference type="NCBI Taxonomy" id="9995"/>
    <lineage>
        <taxon>Eukaryota</taxon>
        <taxon>Metazoa</taxon>
        <taxon>Chordata</taxon>
        <taxon>Craniata</taxon>
        <taxon>Vertebrata</taxon>
        <taxon>Euteleostomi</taxon>
        <taxon>Mammalia</taxon>
        <taxon>Eutheria</taxon>
        <taxon>Euarchontoglires</taxon>
        <taxon>Glires</taxon>
        <taxon>Rodentia</taxon>
        <taxon>Sciuromorpha</taxon>
        <taxon>Sciuridae</taxon>
        <taxon>Xerinae</taxon>
        <taxon>Marmotini</taxon>
        <taxon>Marmota</taxon>
    </lineage>
</organism>
<feature type="region of interest" description="Disordered" evidence="12">
    <location>
        <begin position="241"/>
        <end position="275"/>
    </location>
</feature>
<feature type="region of interest" description="Disordered" evidence="12">
    <location>
        <begin position="1"/>
        <end position="20"/>
    </location>
</feature>
<feature type="compositionally biased region" description="Polar residues" evidence="12">
    <location>
        <begin position="254"/>
        <end position="266"/>
    </location>
</feature>
<keyword evidence="3" id="KW-0240">DNA-directed RNA polymerase</keyword>
<name>A0A5E4B762_MARMO</name>
<dbReference type="PRINTS" id="PR02085">
    <property type="entry name" value="POLR2GRINL1"/>
</dbReference>
<evidence type="ECO:0000256" key="5">
    <source>
        <dbReference type="ARBA" id="ARBA00023054"/>
    </source>
</evidence>
<sequence>MFSLPRGFEPQAPEDLGQRSSAELGEMLKRQERLLRNEKFICRLPDKGKKILDTVAKLKAAIAEREEVRGKRELFHSASLDCKLRQKVIAGVDVDIEKAQSSDRILDTSSPVHACSFVDNIKSSNTTSEKQGLVHPTQKGDEEIPEAEYTVNKCPASHNRFRGSSSLEAREHLPQHCVSSQAEDTSSSFDNQFIDKFQRITVADQGIHHSEENTSAENLMGLRDRTPKKPHYMEVLEMRAKNPVPPPHKFKTNVLPSHQNDSPSHSQRGESPVSLAERWRRDKQHLDDITAARLLPLHHLPAQLLSIEDSLALQKQQKQNYEEMQAKLAAQKLAERLNIKMQSYNPEGESSGKYREVRDEDDDQSSDDEL</sequence>
<evidence type="ECO:0000256" key="8">
    <source>
        <dbReference type="ARBA" id="ARBA00024236"/>
    </source>
</evidence>
<dbReference type="PANTHER" id="PTHR23171:SF5">
    <property type="entry name" value="DNA-DIRECTED RNA POLYMERASE II SUBUNIT GRINL1A"/>
    <property type="match status" value="1"/>
</dbReference>
<comment type="similarity">
    <text evidence="2">Belongs to the GRINL1 family.</text>
</comment>
<dbReference type="GO" id="GO:0016591">
    <property type="term" value="C:RNA polymerase II, holoenzyme"/>
    <property type="evidence" value="ECO:0007669"/>
    <property type="project" value="TreeGrafter"/>
</dbReference>
<evidence type="ECO:0000256" key="6">
    <source>
        <dbReference type="ARBA" id="ARBA00023163"/>
    </source>
</evidence>
<gene>
    <name evidence="13" type="ORF">MONAX_5E025024</name>
</gene>
<evidence type="ECO:0000256" key="1">
    <source>
        <dbReference type="ARBA" id="ARBA00004123"/>
    </source>
</evidence>
<feature type="compositionally biased region" description="Acidic residues" evidence="12">
    <location>
        <begin position="359"/>
        <end position="370"/>
    </location>
</feature>
<dbReference type="Proteomes" id="UP000335636">
    <property type="component" value="Unassembled WGS sequence"/>
</dbReference>
<reference evidence="13" key="1">
    <citation type="submission" date="2019-04" db="EMBL/GenBank/DDBJ databases">
        <authorList>
            <person name="Alioto T."/>
            <person name="Alioto T."/>
        </authorList>
    </citation>
    <scope>NUCLEOTIDE SEQUENCE [LARGE SCALE GENOMIC DNA]</scope>
</reference>
<dbReference type="GO" id="GO:0035556">
    <property type="term" value="P:intracellular signal transduction"/>
    <property type="evidence" value="ECO:0007669"/>
    <property type="project" value="TreeGrafter"/>
</dbReference>
<evidence type="ECO:0000256" key="7">
    <source>
        <dbReference type="ARBA" id="ARBA00023242"/>
    </source>
</evidence>
<dbReference type="EMBL" id="CABDUW010000313">
    <property type="protein sequence ID" value="VTJ65563.1"/>
    <property type="molecule type" value="Genomic_DNA"/>
</dbReference>
<dbReference type="PANTHER" id="PTHR23171">
    <property type="entry name" value="GDOWN1"/>
    <property type="match status" value="1"/>
</dbReference>
<keyword evidence="4" id="KW-0597">Phosphoprotein</keyword>
<dbReference type="GO" id="GO:0006368">
    <property type="term" value="P:transcription elongation by RNA polymerase II"/>
    <property type="evidence" value="ECO:0007669"/>
    <property type="project" value="InterPro"/>
</dbReference>
<dbReference type="GO" id="GO:0051685">
    <property type="term" value="P:maintenance of ER location"/>
    <property type="evidence" value="ECO:0007669"/>
    <property type="project" value="TreeGrafter"/>
</dbReference>
<keyword evidence="14" id="KW-1185">Reference proteome</keyword>
<evidence type="ECO:0000256" key="10">
    <source>
        <dbReference type="ARBA" id="ARBA00033073"/>
    </source>
</evidence>
<feature type="coiled-coil region" evidence="11">
    <location>
        <begin position="304"/>
        <end position="334"/>
    </location>
</feature>
<evidence type="ECO:0000256" key="2">
    <source>
        <dbReference type="ARBA" id="ARBA00009876"/>
    </source>
</evidence>
<dbReference type="InterPro" id="IPR051375">
    <property type="entry name" value="Tuftelin_GRINL1A/MYZAP/CCD68"/>
</dbReference>
<dbReference type="AlphaFoldDB" id="A0A5E4B762"/>
<keyword evidence="7" id="KW-0539">Nucleus</keyword>
<dbReference type="Pfam" id="PF15328">
    <property type="entry name" value="GCOM2"/>
    <property type="match status" value="1"/>
</dbReference>
<dbReference type="GO" id="GO:0005635">
    <property type="term" value="C:nuclear envelope"/>
    <property type="evidence" value="ECO:0007669"/>
    <property type="project" value="TreeGrafter"/>
</dbReference>
<comment type="caution">
    <text evidence="13">The sequence shown here is derived from an EMBL/GenBank/DDBJ whole genome shotgun (WGS) entry which is preliminary data.</text>
</comment>
<evidence type="ECO:0000313" key="14">
    <source>
        <dbReference type="Proteomes" id="UP000335636"/>
    </source>
</evidence>
<evidence type="ECO:0000256" key="4">
    <source>
        <dbReference type="ARBA" id="ARBA00022553"/>
    </source>
</evidence>
<proteinExistence type="inferred from homology"/>